<comment type="caution">
    <text evidence="4">The sequence shown here is derived from an EMBL/GenBank/DDBJ whole genome shotgun (WGS) entry which is preliminary data.</text>
</comment>
<evidence type="ECO:0000313" key="4">
    <source>
        <dbReference type="EMBL" id="KAB1887697.1"/>
    </source>
</evidence>
<dbReference type="Proteomes" id="UP000436027">
    <property type="component" value="Unassembled WGS sequence"/>
</dbReference>
<evidence type="ECO:0000313" key="5">
    <source>
        <dbReference type="Proteomes" id="UP000436027"/>
    </source>
</evidence>
<sequence length="252" mass="27012">MSRSEPSVPERQRAGEERPRTRLLLPLLAITGFFATIMFAAATQGIPQFGGGLDDTEGRTGEDVLPTAPTETAPTPLEPPEDSPLLAIIGTILAAVVVAAVLAMAYLGMRLLIRYLVGLWRDRPLARREAAQVAIQVVAAPVTDVEPDEATIRRGIEEALRTIDDRPVPGDSIVAAWVGLEESAADAGAGRGRNETPSEFTARIIGRRAGIAADVVTLLALYEQVRFGGHDADESDRARASQCLRGIQEGWR</sequence>
<accession>A0AAD3X616</accession>
<dbReference type="InterPro" id="IPR025403">
    <property type="entry name" value="TgpA-like_C"/>
</dbReference>
<evidence type="ECO:0000256" key="2">
    <source>
        <dbReference type="SAM" id="Phobius"/>
    </source>
</evidence>
<dbReference type="AlphaFoldDB" id="A0AAD3X616"/>
<dbReference type="RefSeq" id="WP_055872357.1">
    <property type="nucleotide sequence ID" value="NZ_BAAAIN010000002.1"/>
</dbReference>
<feature type="domain" description="Protein-glutamine gamma-glutamyltransferase-like C-terminal" evidence="3">
    <location>
        <begin position="176"/>
        <end position="245"/>
    </location>
</feature>
<evidence type="ECO:0000256" key="1">
    <source>
        <dbReference type="SAM" id="MobiDB-lite"/>
    </source>
</evidence>
<keyword evidence="2" id="KW-1133">Transmembrane helix</keyword>
<gene>
    <name evidence="4" type="ORF">F6W70_10085</name>
</gene>
<feature type="transmembrane region" description="Helical" evidence="2">
    <location>
        <begin position="21"/>
        <end position="42"/>
    </location>
</feature>
<proteinExistence type="predicted"/>
<feature type="transmembrane region" description="Helical" evidence="2">
    <location>
        <begin position="85"/>
        <end position="107"/>
    </location>
</feature>
<keyword evidence="2" id="KW-0472">Membrane</keyword>
<organism evidence="4 5">
    <name type="scientific">Microbacterium maritypicum</name>
    <name type="common">Microbacterium liquefaciens</name>
    <dbReference type="NCBI Taxonomy" id="33918"/>
    <lineage>
        <taxon>Bacteria</taxon>
        <taxon>Bacillati</taxon>
        <taxon>Actinomycetota</taxon>
        <taxon>Actinomycetes</taxon>
        <taxon>Micrococcales</taxon>
        <taxon>Microbacteriaceae</taxon>
        <taxon>Microbacterium</taxon>
    </lineage>
</organism>
<protein>
    <submittedName>
        <fullName evidence="4">DUF4129 domain-containing protein</fullName>
    </submittedName>
</protein>
<feature type="region of interest" description="Disordered" evidence="1">
    <location>
        <begin position="50"/>
        <end position="79"/>
    </location>
</feature>
<evidence type="ECO:0000259" key="3">
    <source>
        <dbReference type="Pfam" id="PF13559"/>
    </source>
</evidence>
<name>A0AAD3X616_MICMQ</name>
<feature type="compositionally biased region" description="Low complexity" evidence="1">
    <location>
        <begin position="65"/>
        <end position="75"/>
    </location>
</feature>
<reference evidence="4 5" key="1">
    <citation type="submission" date="2019-09" db="EMBL/GenBank/DDBJ databases">
        <title>Whole genome sequencing of Microbacterium maritypicum.</title>
        <authorList>
            <person name="Lenchi N."/>
        </authorList>
    </citation>
    <scope>NUCLEOTIDE SEQUENCE [LARGE SCALE GENOMIC DNA]</scope>
    <source>
        <strain evidence="4 5">DSM 12512</strain>
    </source>
</reference>
<dbReference type="Pfam" id="PF13559">
    <property type="entry name" value="DUF4129"/>
    <property type="match status" value="1"/>
</dbReference>
<keyword evidence="2" id="KW-0812">Transmembrane</keyword>
<dbReference type="EMBL" id="WAAQ01000001">
    <property type="protein sequence ID" value="KAB1887697.1"/>
    <property type="molecule type" value="Genomic_DNA"/>
</dbReference>